<keyword evidence="4" id="KW-0689">Ribosomal protein</keyword>
<dbReference type="Proteomes" id="UP001168528">
    <property type="component" value="Unassembled WGS sequence"/>
</dbReference>
<dbReference type="Gene3D" id="3.40.50.150">
    <property type="entry name" value="Vaccinia Virus protein VP39"/>
    <property type="match status" value="1"/>
</dbReference>
<evidence type="ECO:0000313" key="4">
    <source>
        <dbReference type="EMBL" id="MDO1449338.1"/>
    </source>
</evidence>
<evidence type="ECO:0000256" key="3">
    <source>
        <dbReference type="ARBA" id="ARBA00022691"/>
    </source>
</evidence>
<dbReference type="GO" id="GO:0032259">
    <property type="term" value="P:methylation"/>
    <property type="evidence" value="ECO:0007669"/>
    <property type="project" value="UniProtKB-KW"/>
</dbReference>
<dbReference type="InterPro" id="IPR029063">
    <property type="entry name" value="SAM-dependent_MTases_sf"/>
</dbReference>
<dbReference type="PANTHER" id="PTHR45875">
    <property type="entry name" value="METHYLTRANSFERASE N6AMT1"/>
    <property type="match status" value="1"/>
</dbReference>
<evidence type="ECO:0000256" key="1">
    <source>
        <dbReference type="ARBA" id="ARBA00022603"/>
    </source>
</evidence>
<evidence type="ECO:0000313" key="5">
    <source>
        <dbReference type="Proteomes" id="UP001168528"/>
    </source>
</evidence>
<dbReference type="CDD" id="cd02440">
    <property type="entry name" value="AdoMet_MTases"/>
    <property type="match status" value="1"/>
</dbReference>
<sequence>MYPQLVKGKSMFAQENEIRHVTVQEQNITLELNQFVFAPSPNGSFYANTLGIYPQERVIDIGTGSGVLAIYAAKKGAIVSATDIEVPAVELARRNAQLNGVPVEVRLGSLFGDFDGPFEVIIANLPNEIVPPVYAHQLGQQLADTFDGGESGNRFILELLDKAKTYMHAKSRLYLPVHTLTDYHQVLQTAISSYNVKLLALAQLPAKEFVQQNLAYYLTLNEQGIIRVFKQGDTWYTNGYIYEVTLKTNPA</sequence>
<dbReference type="EMBL" id="JAUKPO010000018">
    <property type="protein sequence ID" value="MDO1449338.1"/>
    <property type="molecule type" value="Genomic_DNA"/>
</dbReference>
<organism evidence="4 5">
    <name type="scientific">Rhodocytophaga aerolata</name>
    <dbReference type="NCBI Taxonomy" id="455078"/>
    <lineage>
        <taxon>Bacteria</taxon>
        <taxon>Pseudomonadati</taxon>
        <taxon>Bacteroidota</taxon>
        <taxon>Cytophagia</taxon>
        <taxon>Cytophagales</taxon>
        <taxon>Rhodocytophagaceae</taxon>
        <taxon>Rhodocytophaga</taxon>
    </lineage>
</organism>
<dbReference type="Pfam" id="PF06325">
    <property type="entry name" value="PrmA"/>
    <property type="match status" value="1"/>
</dbReference>
<keyword evidence="1 4" id="KW-0489">Methyltransferase</keyword>
<protein>
    <submittedName>
        <fullName evidence="4">50S ribosomal protein L11 methyltransferase</fullName>
    </submittedName>
</protein>
<keyword evidence="2" id="KW-0808">Transferase</keyword>
<evidence type="ECO:0000256" key="2">
    <source>
        <dbReference type="ARBA" id="ARBA00022679"/>
    </source>
</evidence>
<dbReference type="GO" id="GO:0005840">
    <property type="term" value="C:ribosome"/>
    <property type="evidence" value="ECO:0007669"/>
    <property type="project" value="UniProtKB-KW"/>
</dbReference>
<dbReference type="GO" id="GO:0008168">
    <property type="term" value="F:methyltransferase activity"/>
    <property type="evidence" value="ECO:0007669"/>
    <property type="project" value="UniProtKB-KW"/>
</dbReference>
<comment type="caution">
    <text evidence="4">The sequence shown here is derived from an EMBL/GenBank/DDBJ whole genome shotgun (WGS) entry which is preliminary data.</text>
</comment>
<proteinExistence type="predicted"/>
<keyword evidence="3" id="KW-0949">S-adenosyl-L-methionine</keyword>
<dbReference type="SUPFAM" id="SSF53335">
    <property type="entry name" value="S-adenosyl-L-methionine-dependent methyltransferases"/>
    <property type="match status" value="1"/>
</dbReference>
<dbReference type="InterPro" id="IPR052190">
    <property type="entry name" value="Euk-Arch_PrmC-MTase"/>
</dbReference>
<gene>
    <name evidence="4" type="ORF">Q0590_23890</name>
</gene>
<dbReference type="PANTHER" id="PTHR45875:SF1">
    <property type="entry name" value="METHYLTRANSFERASE N6AMT1"/>
    <property type="match status" value="1"/>
</dbReference>
<accession>A0ABT8RDP7</accession>
<keyword evidence="5" id="KW-1185">Reference proteome</keyword>
<keyword evidence="4" id="KW-0687">Ribonucleoprotein</keyword>
<name>A0ABT8RDP7_9BACT</name>
<reference evidence="4" key="1">
    <citation type="submission" date="2023-07" db="EMBL/GenBank/DDBJ databases">
        <title>The genome sequence of Rhodocytophaga aerolata KACC 12507.</title>
        <authorList>
            <person name="Zhang X."/>
        </authorList>
    </citation>
    <scope>NUCLEOTIDE SEQUENCE</scope>
    <source>
        <strain evidence="4">KACC 12507</strain>
    </source>
</reference>